<feature type="compositionally biased region" description="Polar residues" evidence="3">
    <location>
        <begin position="425"/>
        <end position="450"/>
    </location>
</feature>
<dbReference type="Gene3D" id="3.10.450.50">
    <property type="match status" value="1"/>
</dbReference>
<reference evidence="6" key="1">
    <citation type="submission" date="2020-01" db="EMBL/GenBank/DDBJ databases">
        <title>Genome sequence of Kobresia littledalei, the first chromosome-level genome in the family Cyperaceae.</title>
        <authorList>
            <person name="Qu G."/>
        </authorList>
    </citation>
    <scope>NUCLEOTIDE SEQUENCE</scope>
    <source>
        <strain evidence="6">C.B.Clarke</strain>
        <tissue evidence="6">Leaf</tissue>
    </source>
</reference>
<feature type="compositionally biased region" description="Polar residues" evidence="3">
    <location>
        <begin position="242"/>
        <end position="254"/>
    </location>
</feature>
<evidence type="ECO:0000313" key="6">
    <source>
        <dbReference type="EMBL" id="KAF3323394.1"/>
    </source>
</evidence>
<dbReference type="CDD" id="cd00780">
    <property type="entry name" value="NTF2"/>
    <property type="match status" value="1"/>
</dbReference>
<evidence type="ECO:0000256" key="1">
    <source>
        <dbReference type="ARBA" id="ARBA00022884"/>
    </source>
</evidence>
<feature type="compositionally biased region" description="Basic and acidic residues" evidence="3">
    <location>
        <begin position="364"/>
        <end position="379"/>
    </location>
</feature>
<dbReference type="Gene3D" id="3.30.70.330">
    <property type="match status" value="1"/>
</dbReference>
<dbReference type="SMART" id="SM00360">
    <property type="entry name" value="RRM"/>
    <property type="match status" value="1"/>
</dbReference>
<keyword evidence="1 2" id="KW-0694">RNA-binding</keyword>
<feature type="domain" description="RRM" evidence="4">
    <location>
        <begin position="1163"/>
        <end position="1256"/>
    </location>
</feature>
<dbReference type="InterPro" id="IPR033334">
    <property type="entry name" value="LNG1/2"/>
</dbReference>
<dbReference type="InterPro" id="IPR012677">
    <property type="entry name" value="Nucleotide-bd_a/b_plait_sf"/>
</dbReference>
<feature type="region of interest" description="Disordered" evidence="3">
    <location>
        <begin position="561"/>
        <end position="585"/>
    </location>
</feature>
<dbReference type="InterPro" id="IPR035979">
    <property type="entry name" value="RBD_domain_sf"/>
</dbReference>
<keyword evidence="7" id="KW-1185">Reference proteome</keyword>
<name>A0A833QIS6_9POAL</name>
<dbReference type="Pfam" id="PF00076">
    <property type="entry name" value="RRM_1"/>
    <property type="match status" value="1"/>
</dbReference>
<dbReference type="PANTHER" id="PTHR31680:SF7">
    <property type="entry name" value="OS07G0603300 PROTEIN"/>
    <property type="match status" value="1"/>
</dbReference>
<evidence type="ECO:0000259" key="4">
    <source>
        <dbReference type="PROSITE" id="PS50102"/>
    </source>
</evidence>
<dbReference type="InterPro" id="IPR025486">
    <property type="entry name" value="DUF4378"/>
</dbReference>
<dbReference type="OrthoDB" id="769613at2759"/>
<dbReference type="Pfam" id="PF14309">
    <property type="entry name" value="DUF4378"/>
    <property type="match status" value="1"/>
</dbReference>
<organism evidence="6 7">
    <name type="scientific">Carex littledalei</name>
    <dbReference type="NCBI Taxonomy" id="544730"/>
    <lineage>
        <taxon>Eukaryota</taxon>
        <taxon>Viridiplantae</taxon>
        <taxon>Streptophyta</taxon>
        <taxon>Embryophyta</taxon>
        <taxon>Tracheophyta</taxon>
        <taxon>Spermatophyta</taxon>
        <taxon>Magnoliopsida</taxon>
        <taxon>Liliopsida</taxon>
        <taxon>Poales</taxon>
        <taxon>Cyperaceae</taxon>
        <taxon>Cyperoideae</taxon>
        <taxon>Cariceae</taxon>
        <taxon>Carex</taxon>
        <taxon>Carex subgen. Euthyceras</taxon>
    </lineage>
</organism>
<dbReference type="InterPro" id="IPR018222">
    <property type="entry name" value="Nuclear_transport_factor_2_euk"/>
</dbReference>
<dbReference type="Pfam" id="PF02136">
    <property type="entry name" value="NTF2"/>
    <property type="match status" value="1"/>
</dbReference>
<sequence>MMLPEENSELEKQMGCMAGIFQMFDRGHLFTGRRFNRHSQKRLTSGKGSLKDRDNPVEQKKSSEQAILEKTLSKSLTENSSLSMESSRASCSSSSCSSFSSVNDAFFTEKPSKETLRPKTPPCYSEFRNIVKESINRDSLGGLTLRTTTKEEMPKKMPKHNDSPRPLLLSKSQDGTYVIGIDRSINYEYELKCNSYYTSRFSCDGREIPSRVDTGPKDSTKTSTGLRDLPRLSLDSRKESLTRSNIDRNSSGNYESPGHRRSNSLIAKLMGLDLFPDCAEDRNVSTVETTNPVESLTNRRDCCLSNFSKNTMRENDVTNLVNPALVVKTKTPMRIGTESGPWTQQEKDGSKKMAPEIERRLRKLDIHAKERAQTKRGTESQRSFDSSIVIMKPAKYGRRSTNATSCHATPIAGDLTSWQEKIKPSVSSPKARQRYQGSKLKQSSKENGANSPRTPSSSSPRITEKDSDLHKKSRPSSPSSPKRNLVSDLGSPRSMFRPKSCQTKKTSGKKSAEVDLADTFMTHLKEKVSYKEMAVVSPVSVLDASFYHDECTPVKRLSDSFRDGETCTSEESWNPTSLPDTPPSNQIKSENIETLIQKLEQLSSVKDELPCADPIMAYNPESKDHRYIREILTASGFLHKDLSSVVLPQQAEYPINPDLFFVLEQTKSENKVHHKLIFDVVNEIIGEKLERSTSPMMSSELYIWTKKVGGEQLLKELCTVIDKIQMGVMRDAGFDGADENEGEDFEIYDEETIRQMRGWDKFETELQGMVLEIERTIFVGFESERRRLFCLILVDRFSLGEEMAMATPQVMLPIIDPQVIARAFVDQYYRILHKSPDQVYRFYQERSILSRPDVNGTMTSVTTLEGINEKIMSMDVSNYFWEIDSADAQPSYMNGVFIVVTGSLAGPDRIRRPFAQSFFLAPQDTNGYFVLNDVLRIAIDRTVPQAVNLVPVIANGSIHVPNGGAIPLQANGVVPVQANGVIPVQSNDNAPVLSKDAISVPANGTVEGEMMPEPEPVDLEVSHTSEPLKEDQVVSVHLNGDVNVRERAMNGFANGGSDKRGNMCNGVAPTNVNKEEAKKKQHAEEIVPSPQQDAPKRSYALIVMKGSPVSKPVEVAVKNPKVVEKVEKPAPTPALAKQAPVQEGTVASETNDSVNKSNEVPGYSIFVKNLPVHVKADQLEEVYKDFGAIKPGGVQVRMSRFDHYWFGFVEFESLESMQAAIEAQPVTINGRQVYCEEKRSSSRVNGMHVRAENGNGNTGNGPRGPPMRNNSGYRNETYRGGRAPPVRGRGQRPMSGPMRPRDGYHHQQRSYQNSNGRPPTGLEGPSETPVAA</sequence>
<feature type="region of interest" description="Disordered" evidence="3">
    <location>
        <begin position="35"/>
        <end position="68"/>
    </location>
</feature>
<feature type="compositionally biased region" description="Low complexity" evidence="3">
    <location>
        <begin position="451"/>
        <end position="461"/>
    </location>
</feature>
<feature type="compositionally biased region" description="Basic and acidic residues" evidence="3">
    <location>
        <begin position="228"/>
        <end position="241"/>
    </location>
</feature>
<feature type="region of interest" description="Disordered" evidence="3">
    <location>
        <begin position="334"/>
        <end position="353"/>
    </location>
</feature>
<dbReference type="InterPro" id="IPR000504">
    <property type="entry name" value="RRM_dom"/>
</dbReference>
<evidence type="ECO:0000256" key="2">
    <source>
        <dbReference type="PROSITE-ProRule" id="PRU00176"/>
    </source>
</evidence>
<feature type="region of interest" description="Disordered" evidence="3">
    <location>
        <begin position="207"/>
        <end position="260"/>
    </location>
</feature>
<feature type="domain" description="NTF2" evidence="5">
    <location>
        <begin position="820"/>
        <end position="937"/>
    </location>
</feature>
<evidence type="ECO:0000259" key="5">
    <source>
        <dbReference type="PROSITE" id="PS50177"/>
    </source>
</evidence>
<dbReference type="SUPFAM" id="SSF54427">
    <property type="entry name" value="NTF2-like"/>
    <property type="match status" value="1"/>
</dbReference>
<dbReference type="PROSITE" id="PS50177">
    <property type="entry name" value="NTF2_DOMAIN"/>
    <property type="match status" value="1"/>
</dbReference>
<feature type="region of interest" description="Disordered" evidence="3">
    <location>
        <begin position="420"/>
        <end position="511"/>
    </location>
</feature>
<dbReference type="InterPro" id="IPR002075">
    <property type="entry name" value="NTF2_dom"/>
</dbReference>
<dbReference type="FunFam" id="3.10.450.50:FF:000003">
    <property type="entry name" value="Nuclear transport factor 2 family protein"/>
    <property type="match status" value="1"/>
</dbReference>
<accession>A0A833QIS6</accession>
<dbReference type="SUPFAM" id="SSF54928">
    <property type="entry name" value="RNA-binding domain, RBD"/>
    <property type="match status" value="1"/>
</dbReference>
<dbReference type="Proteomes" id="UP000623129">
    <property type="component" value="Unassembled WGS sequence"/>
</dbReference>
<feature type="region of interest" description="Disordered" evidence="3">
    <location>
        <begin position="1239"/>
        <end position="1332"/>
    </location>
</feature>
<feature type="compositionally biased region" description="Polar residues" evidence="3">
    <location>
        <begin position="566"/>
        <end position="585"/>
    </location>
</feature>
<dbReference type="EMBL" id="SWLB01000023">
    <property type="protein sequence ID" value="KAF3323394.1"/>
    <property type="molecule type" value="Genomic_DNA"/>
</dbReference>
<dbReference type="GO" id="GO:0005737">
    <property type="term" value="C:cytoplasm"/>
    <property type="evidence" value="ECO:0007669"/>
    <property type="project" value="UniProtKB-ARBA"/>
</dbReference>
<gene>
    <name evidence="6" type="ORF">FCM35_KLT12125</name>
</gene>
<dbReference type="CDD" id="cd00590">
    <property type="entry name" value="RRM_SF"/>
    <property type="match status" value="1"/>
</dbReference>
<protein>
    <submittedName>
        <fullName evidence="6">Uncharacterized protein</fullName>
    </submittedName>
</protein>
<feature type="compositionally biased region" description="Polar residues" evidence="3">
    <location>
        <begin position="1145"/>
        <end position="1155"/>
    </location>
</feature>
<dbReference type="PANTHER" id="PTHR31680">
    <property type="entry name" value="LONGIFOLIA PROTEIN"/>
    <property type="match status" value="1"/>
</dbReference>
<feature type="region of interest" description="Disordered" evidence="3">
    <location>
        <begin position="1133"/>
        <end position="1155"/>
    </location>
</feature>
<feature type="region of interest" description="Disordered" evidence="3">
    <location>
        <begin position="364"/>
        <end position="386"/>
    </location>
</feature>
<feature type="compositionally biased region" description="Basic and acidic residues" evidence="3">
    <location>
        <begin position="207"/>
        <end position="220"/>
    </location>
</feature>
<evidence type="ECO:0000313" key="7">
    <source>
        <dbReference type="Proteomes" id="UP000623129"/>
    </source>
</evidence>
<comment type="caution">
    <text evidence="6">The sequence shown here is derived from an EMBL/GenBank/DDBJ whole genome shotgun (WGS) entry which is preliminary data.</text>
</comment>
<dbReference type="GO" id="GO:0051513">
    <property type="term" value="P:regulation of monopolar cell growth"/>
    <property type="evidence" value="ECO:0007669"/>
    <property type="project" value="InterPro"/>
</dbReference>
<dbReference type="PROSITE" id="PS50102">
    <property type="entry name" value="RRM"/>
    <property type="match status" value="1"/>
</dbReference>
<feature type="compositionally biased region" description="Basic and acidic residues" evidence="3">
    <location>
        <begin position="49"/>
        <end position="63"/>
    </location>
</feature>
<dbReference type="GO" id="GO:0003723">
    <property type="term" value="F:RNA binding"/>
    <property type="evidence" value="ECO:0007669"/>
    <property type="project" value="UniProtKB-UniRule"/>
</dbReference>
<feature type="compositionally biased region" description="Low complexity" evidence="3">
    <location>
        <begin position="1280"/>
        <end position="1293"/>
    </location>
</feature>
<evidence type="ECO:0000256" key="3">
    <source>
        <dbReference type="SAM" id="MobiDB-lite"/>
    </source>
</evidence>
<proteinExistence type="predicted"/>
<dbReference type="InterPro" id="IPR032710">
    <property type="entry name" value="NTF2-like_dom_sf"/>
</dbReference>